<name>A0A4S2GZV0_9PROT</name>
<sequence length="154" mass="17370">MTCIRLETRLDCPPETAARLVMDPQTMRHVASPLAVMEPVDPPEWPARWQERVYTVRLKILGLVPAGRQRIDIRLGEQHAEAGAHAFVLHDAGGGDLMTRWDHWIFATAHEDGGTRYVDRVEVGAGWLTPLSGLMTRAFFAWRQHRLRALAAKA</sequence>
<dbReference type="Proteomes" id="UP000308054">
    <property type="component" value="Unassembled WGS sequence"/>
</dbReference>
<dbReference type="OrthoDB" id="7428016at2"/>
<gene>
    <name evidence="1" type="ORF">E5163_11640</name>
</gene>
<protein>
    <submittedName>
        <fullName evidence="1">SRPBCC family protein</fullName>
    </submittedName>
</protein>
<dbReference type="RefSeq" id="WP_135996307.1">
    <property type="nucleotide sequence ID" value="NZ_CP071057.1"/>
</dbReference>
<accession>A0A4S2GZV0</accession>
<dbReference type="EMBL" id="SRXW01000003">
    <property type="protein sequence ID" value="TGY88461.1"/>
    <property type="molecule type" value="Genomic_DNA"/>
</dbReference>
<dbReference type="CDD" id="cd07812">
    <property type="entry name" value="SRPBCC"/>
    <property type="match status" value="1"/>
</dbReference>
<keyword evidence="2" id="KW-1185">Reference proteome</keyword>
<proteinExistence type="predicted"/>
<comment type="caution">
    <text evidence="1">The sequence shown here is derived from an EMBL/GenBank/DDBJ whole genome shotgun (WGS) entry which is preliminary data.</text>
</comment>
<evidence type="ECO:0000313" key="2">
    <source>
        <dbReference type="Proteomes" id="UP000308054"/>
    </source>
</evidence>
<reference evidence="1 2" key="1">
    <citation type="journal article" date="2017" name="Int. J. Syst. Evol. Microbiol.">
        <title>Marinicauda algicola sp. nov., isolated from a marine red alga Rhodosorus marinus.</title>
        <authorList>
            <person name="Jeong S.E."/>
            <person name="Jeon S.H."/>
            <person name="Chun B.H."/>
            <person name="Kim D.W."/>
            <person name="Jeon C.O."/>
        </authorList>
    </citation>
    <scope>NUCLEOTIDE SEQUENCE [LARGE SCALE GENOMIC DNA]</scope>
    <source>
        <strain evidence="1 2">JCM 31718</strain>
    </source>
</reference>
<dbReference type="AlphaFoldDB" id="A0A4S2GZV0"/>
<evidence type="ECO:0000313" key="1">
    <source>
        <dbReference type="EMBL" id="TGY88461.1"/>
    </source>
</evidence>
<dbReference type="SUPFAM" id="SSF55961">
    <property type="entry name" value="Bet v1-like"/>
    <property type="match status" value="1"/>
</dbReference>
<organism evidence="1 2">
    <name type="scientific">Marinicauda algicola</name>
    <dbReference type="NCBI Taxonomy" id="2029849"/>
    <lineage>
        <taxon>Bacteria</taxon>
        <taxon>Pseudomonadati</taxon>
        <taxon>Pseudomonadota</taxon>
        <taxon>Alphaproteobacteria</taxon>
        <taxon>Maricaulales</taxon>
        <taxon>Maricaulaceae</taxon>
        <taxon>Marinicauda</taxon>
    </lineage>
</organism>